<evidence type="ECO:0008006" key="4">
    <source>
        <dbReference type="Google" id="ProtNLM"/>
    </source>
</evidence>
<feature type="signal peptide" evidence="1">
    <location>
        <begin position="1"/>
        <end position="17"/>
    </location>
</feature>
<keyword evidence="1" id="KW-0732">Signal</keyword>
<evidence type="ECO:0000256" key="1">
    <source>
        <dbReference type="SAM" id="SignalP"/>
    </source>
</evidence>
<reference evidence="2 3" key="1">
    <citation type="submission" date="2021-03" db="EMBL/GenBank/DDBJ databases">
        <title>Complete genome of Parasphingorhabdus_sp.JHSY0214.</title>
        <authorList>
            <person name="Yoo J.H."/>
            <person name="Bae J.W."/>
        </authorList>
    </citation>
    <scope>NUCLEOTIDE SEQUENCE [LARGE SCALE GENOMIC DNA]</scope>
    <source>
        <strain evidence="2 3">JHSY0214</strain>
    </source>
</reference>
<dbReference type="Proteomes" id="UP000663923">
    <property type="component" value="Chromosome"/>
</dbReference>
<evidence type="ECO:0000313" key="2">
    <source>
        <dbReference type="EMBL" id="QTD56412.1"/>
    </source>
</evidence>
<proteinExistence type="predicted"/>
<accession>A0ABX7T8E8</accession>
<protein>
    <recommendedName>
        <fullName evidence="4">Lipoprotein</fullName>
    </recommendedName>
</protein>
<feature type="chain" id="PRO_5045776926" description="Lipoprotein" evidence="1">
    <location>
        <begin position="18"/>
        <end position="169"/>
    </location>
</feature>
<dbReference type="PROSITE" id="PS51257">
    <property type="entry name" value="PROKAR_LIPOPROTEIN"/>
    <property type="match status" value="1"/>
</dbReference>
<evidence type="ECO:0000313" key="3">
    <source>
        <dbReference type="Proteomes" id="UP000663923"/>
    </source>
</evidence>
<gene>
    <name evidence="2" type="ORF">J4G78_02070</name>
</gene>
<dbReference type="EMBL" id="CP071794">
    <property type="protein sequence ID" value="QTD56412.1"/>
    <property type="molecule type" value="Genomic_DNA"/>
</dbReference>
<dbReference type="RefSeq" id="WP_207988233.1">
    <property type="nucleotide sequence ID" value="NZ_CP071794.1"/>
</dbReference>
<sequence length="169" mass="18205">MRFIALSALVALTAACAPVENGGPNMPVEPDGGIGDGVSRPMLTSMALTELDRIVDFPKSCILMDQSSGDPLLMFIAWEHPDGDARGQIKIGDEFIPLEHRPASSGGILDGGSFVSNTVWVTIEQRGKKSRHRQKNSYFWPAVLKIDQDGSGSNLYEGHYECDASGVPT</sequence>
<keyword evidence="3" id="KW-1185">Reference proteome</keyword>
<organism evidence="2 3">
    <name type="scientific">Parasphingorhabdus cellanae</name>
    <dbReference type="NCBI Taxonomy" id="2806553"/>
    <lineage>
        <taxon>Bacteria</taxon>
        <taxon>Pseudomonadati</taxon>
        <taxon>Pseudomonadota</taxon>
        <taxon>Alphaproteobacteria</taxon>
        <taxon>Sphingomonadales</taxon>
        <taxon>Sphingomonadaceae</taxon>
        <taxon>Parasphingorhabdus</taxon>
    </lineage>
</organism>
<name>A0ABX7T8E8_9SPHN</name>